<evidence type="ECO:0000256" key="1">
    <source>
        <dbReference type="ARBA" id="ARBA00004141"/>
    </source>
</evidence>
<feature type="transmembrane region" description="Helical" evidence="6">
    <location>
        <begin position="92"/>
        <end position="121"/>
    </location>
</feature>
<proteinExistence type="predicted"/>
<evidence type="ECO:0000256" key="4">
    <source>
        <dbReference type="ARBA" id="ARBA00023136"/>
    </source>
</evidence>
<dbReference type="Gene3D" id="1.20.1740.10">
    <property type="entry name" value="Amino acid/polyamine transporter I"/>
    <property type="match status" value="1"/>
</dbReference>
<evidence type="ECO:0000313" key="8">
    <source>
        <dbReference type="Proteomes" id="UP000006637"/>
    </source>
</evidence>
<accession>Q1ASB5</accession>
<feature type="region of interest" description="Disordered" evidence="5">
    <location>
        <begin position="609"/>
        <end position="630"/>
    </location>
</feature>
<feature type="transmembrane region" description="Helical" evidence="6">
    <location>
        <begin position="369"/>
        <end position="387"/>
    </location>
</feature>
<gene>
    <name evidence="7" type="ordered locus">Rxyl_2800</name>
</gene>
<keyword evidence="3 6" id="KW-1133">Transmembrane helix</keyword>
<feature type="transmembrane region" description="Helical" evidence="6">
    <location>
        <begin position="141"/>
        <end position="165"/>
    </location>
</feature>
<protein>
    <submittedName>
        <fullName evidence="7">Amino acid permease-associated region</fullName>
    </submittedName>
</protein>
<sequence length="630" mass="68672">MEDRVRYFEDADRKLKRELGFQQLFFLSFGSIIGSGWLFAALAGAAIAGPAALLSWVIGAVLLIFVGLNYAETSCMIPRSGSVVRYPHLTHGGFLGFIMSWSFMLGTVTVTAIEALAVVQYASVYVRDWTGVELTTVREGVAVLTGAGIVLAVLLMILFFVVNIFGVRFFGEFNRWVSWWKTIIPVLTFVLLFFAFRASNFTEFGGFAPRGFDNVFNAVATAGIVFAYFGFRQGLDFGGEARNPQRDIPAATILSLAAAGAIYFFLQLAFLGALDWDAAGVNPGDWAALNDSEWASQPLYYALESNGGVLVLGAASILSIFAVVLLVDAAISPAGTGWIYMGSSARVLYGMAMHDDLPRWLTRVEDRTGIPMVALVAALVVGCIFFLPFPGWYILVGFITGALVFTFVMGGVQVQVMRRTAPDLPRPYWLKGAAVFSPLGFLAGSMIFYWAGYETLRGVVAAVLIGLALYAFFQGPRRNRISYPVGLALGIPFAVVWLATQYFGPAPLGNGALPFFAYWVLCVAEVVGFVGLVWLFASDRGRREVKAAWWVLFLALALYLLSYYGTYGPLENPPVPFPWDNLIALAVGLVAYYWGVASGYETEEMRSINESGTGLVPTSEEEESLGALRD</sequence>
<dbReference type="RefSeq" id="WP_011565722.1">
    <property type="nucleotide sequence ID" value="NC_008148.1"/>
</dbReference>
<dbReference type="PhylomeDB" id="Q1ASB5"/>
<feature type="transmembrane region" description="Helical" evidence="6">
    <location>
        <begin position="428"/>
        <end position="450"/>
    </location>
</feature>
<feature type="transmembrane region" description="Helical" evidence="6">
    <location>
        <begin position="309"/>
        <end position="331"/>
    </location>
</feature>
<dbReference type="HOGENOM" id="CLU_007946_16_0_11"/>
<keyword evidence="4 6" id="KW-0472">Membrane</keyword>
<feature type="transmembrane region" description="Helical" evidence="6">
    <location>
        <begin position="252"/>
        <end position="274"/>
    </location>
</feature>
<feature type="transmembrane region" description="Helical" evidence="6">
    <location>
        <begin position="547"/>
        <end position="565"/>
    </location>
</feature>
<feature type="transmembrane region" description="Helical" evidence="6">
    <location>
        <begin position="577"/>
        <end position="596"/>
    </location>
</feature>
<feature type="transmembrane region" description="Helical" evidence="6">
    <location>
        <begin position="53"/>
        <end position="71"/>
    </location>
</feature>
<dbReference type="eggNOG" id="COG0531">
    <property type="taxonomic scope" value="Bacteria"/>
</dbReference>
<feature type="transmembrane region" description="Helical" evidence="6">
    <location>
        <begin position="485"/>
        <end position="504"/>
    </location>
</feature>
<evidence type="ECO:0000256" key="2">
    <source>
        <dbReference type="ARBA" id="ARBA00022692"/>
    </source>
</evidence>
<feature type="transmembrane region" description="Helical" evidence="6">
    <location>
        <begin position="215"/>
        <end position="231"/>
    </location>
</feature>
<dbReference type="AlphaFoldDB" id="Q1ASB5"/>
<dbReference type="Proteomes" id="UP000006637">
    <property type="component" value="Chromosome"/>
</dbReference>
<evidence type="ECO:0000256" key="5">
    <source>
        <dbReference type="SAM" id="MobiDB-lite"/>
    </source>
</evidence>
<dbReference type="Pfam" id="PF13520">
    <property type="entry name" value="AA_permease_2"/>
    <property type="match status" value="1"/>
</dbReference>
<comment type="subcellular location">
    <subcellularLocation>
        <location evidence="1">Membrane</location>
        <topology evidence="1">Multi-pass membrane protein</topology>
    </subcellularLocation>
</comment>
<evidence type="ECO:0000256" key="6">
    <source>
        <dbReference type="SAM" id="Phobius"/>
    </source>
</evidence>
<name>Q1ASB5_RUBXD</name>
<evidence type="ECO:0000256" key="3">
    <source>
        <dbReference type="ARBA" id="ARBA00022989"/>
    </source>
</evidence>
<dbReference type="PANTHER" id="PTHR47547:SF1">
    <property type="entry name" value="ASPARTATE-PROTON SYMPORTER"/>
    <property type="match status" value="1"/>
</dbReference>
<dbReference type="InterPro" id="IPR052962">
    <property type="entry name" value="AA_Transporter_AGT"/>
</dbReference>
<dbReference type="InterPro" id="IPR002293">
    <property type="entry name" value="AA/rel_permease1"/>
</dbReference>
<feature type="transmembrane region" description="Helical" evidence="6">
    <location>
        <begin position="393"/>
        <end position="416"/>
    </location>
</feature>
<dbReference type="EMBL" id="CP000386">
    <property type="protein sequence ID" value="ABG05713.1"/>
    <property type="molecule type" value="Genomic_DNA"/>
</dbReference>
<reference evidence="7 8" key="1">
    <citation type="submission" date="2006-06" db="EMBL/GenBank/DDBJ databases">
        <title>Complete sequence of Rubrobacter xylanophilus DSM 9941.</title>
        <authorList>
            <consortium name="US DOE Joint Genome Institute"/>
            <person name="Copeland A."/>
            <person name="Lucas S."/>
            <person name="Lapidus A."/>
            <person name="Barry K."/>
            <person name="Detter J.C."/>
            <person name="Glavina del Rio T."/>
            <person name="Hammon N."/>
            <person name="Israni S."/>
            <person name="Dalin E."/>
            <person name="Tice H."/>
            <person name="Pitluck S."/>
            <person name="Munk A.C."/>
            <person name="Brettin T."/>
            <person name="Bruce D."/>
            <person name="Han C."/>
            <person name="Tapia R."/>
            <person name="Gilna P."/>
            <person name="Schmutz J."/>
            <person name="Larimer F."/>
            <person name="Land M."/>
            <person name="Hauser L."/>
            <person name="Kyrpides N."/>
            <person name="Lykidis A."/>
            <person name="da Costa M.S."/>
            <person name="Rainey F.A."/>
            <person name="Empadinhas N."/>
            <person name="Jolivet E."/>
            <person name="Battista J.R."/>
            <person name="Richardson P."/>
        </authorList>
    </citation>
    <scope>NUCLEOTIDE SEQUENCE [LARGE SCALE GENOMIC DNA]</scope>
    <source>
        <strain evidence="8">DSM 9941 / NBRC 16129 / PRD-1</strain>
    </source>
</reference>
<dbReference type="STRING" id="266117.Rxyl_2800"/>
<feature type="transmembrane region" description="Helical" evidence="6">
    <location>
        <begin position="24"/>
        <end position="47"/>
    </location>
</feature>
<keyword evidence="8" id="KW-1185">Reference proteome</keyword>
<organism evidence="7 8">
    <name type="scientific">Rubrobacter xylanophilus (strain DSM 9941 / JCM 11954 / NBRC 16129 / PRD-1)</name>
    <dbReference type="NCBI Taxonomy" id="266117"/>
    <lineage>
        <taxon>Bacteria</taxon>
        <taxon>Bacillati</taxon>
        <taxon>Actinomycetota</taxon>
        <taxon>Rubrobacteria</taxon>
        <taxon>Rubrobacterales</taxon>
        <taxon>Rubrobacteraceae</taxon>
        <taxon>Rubrobacter</taxon>
    </lineage>
</organism>
<keyword evidence="2 6" id="KW-0812">Transmembrane</keyword>
<feature type="transmembrane region" description="Helical" evidence="6">
    <location>
        <begin position="516"/>
        <end position="535"/>
    </location>
</feature>
<evidence type="ECO:0000313" key="7">
    <source>
        <dbReference type="EMBL" id="ABG05713.1"/>
    </source>
</evidence>
<dbReference type="GO" id="GO:0016020">
    <property type="term" value="C:membrane"/>
    <property type="evidence" value="ECO:0007669"/>
    <property type="project" value="UniProtKB-SubCell"/>
</dbReference>
<dbReference type="PANTHER" id="PTHR47547">
    <property type="match status" value="1"/>
</dbReference>
<dbReference type="KEGG" id="rxy:Rxyl_2800"/>
<dbReference type="OrthoDB" id="9762947at2"/>
<feature type="transmembrane region" description="Helical" evidence="6">
    <location>
        <begin position="456"/>
        <end position="473"/>
    </location>
</feature>
<dbReference type="GO" id="GO:0022857">
    <property type="term" value="F:transmembrane transporter activity"/>
    <property type="evidence" value="ECO:0007669"/>
    <property type="project" value="InterPro"/>
</dbReference>
<feature type="transmembrane region" description="Helical" evidence="6">
    <location>
        <begin position="177"/>
        <end position="195"/>
    </location>
</feature>